<dbReference type="Proteomes" id="UP000289738">
    <property type="component" value="Chromosome B09"/>
</dbReference>
<sequence length="17" mass="2116">MRKKLQAEMVELSKTWH</sequence>
<evidence type="ECO:0000313" key="2">
    <source>
        <dbReference type="Proteomes" id="UP000289738"/>
    </source>
</evidence>
<protein>
    <submittedName>
        <fullName evidence="1">Uncharacterized protein</fullName>
    </submittedName>
</protein>
<proteinExistence type="predicted"/>
<dbReference type="AlphaFoldDB" id="A0A444XGC2"/>
<gene>
    <name evidence="1" type="ORF">Ahy_B09g095777</name>
</gene>
<accession>A0A444XGC2</accession>
<comment type="caution">
    <text evidence="1">The sequence shown here is derived from an EMBL/GenBank/DDBJ whole genome shotgun (WGS) entry which is preliminary data.</text>
</comment>
<dbReference type="EMBL" id="SDMP01000019">
    <property type="protein sequence ID" value="RYQ88789.1"/>
    <property type="molecule type" value="Genomic_DNA"/>
</dbReference>
<keyword evidence="2" id="KW-1185">Reference proteome</keyword>
<organism evidence="1 2">
    <name type="scientific">Arachis hypogaea</name>
    <name type="common">Peanut</name>
    <dbReference type="NCBI Taxonomy" id="3818"/>
    <lineage>
        <taxon>Eukaryota</taxon>
        <taxon>Viridiplantae</taxon>
        <taxon>Streptophyta</taxon>
        <taxon>Embryophyta</taxon>
        <taxon>Tracheophyta</taxon>
        <taxon>Spermatophyta</taxon>
        <taxon>Magnoliopsida</taxon>
        <taxon>eudicotyledons</taxon>
        <taxon>Gunneridae</taxon>
        <taxon>Pentapetalae</taxon>
        <taxon>rosids</taxon>
        <taxon>fabids</taxon>
        <taxon>Fabales</taxon>
        <taxon>Fabaceae</taxon>
        <taxon>Papilionoideae</taxon>
        <taxon>50 kb inversion clade</taxon>
        <taxon>dalbergioids sensu lato</taxon>
        <taxon>Dalbergieae</taxon>
        <taxon>Pterocarpus clade</taxon>
        <taxon>Arachis</taxon>
    </lineage>
</organism>
<reference evidence="1 2" key="1">
    <citation type="submission" date="2019-01" db="EMBL/GenBank/DDBJ databases">
        <title>Sequencing of cultivated peanut Arachis hypogaea provides insights into genome evolution and oil improvement.</title>
        <authorList>
            <person name="Chen X."/>
        </authorList>
    </citation>
    <scope>NUCLEOTIDE SEQUENCE [LARGE SCALE GENOMIC DNA]</scope>
    <source>
        <strain evidence="2">cv. Fuhuasheng</strain>
        <tissue evidence="1">Leaves</tissue>
    </source>
</reference>
<name>A0A444XGC2_ARAHY</name>
<evidence type="ECO:0000313" key="1">
    <source>
        <dbReference type="EMBL" id="RYQ88789.1"/>
    </source>
</evidence>